<dbReference type="SMART" id="SM00388">
    <property type="entry name" value="HisKA"/>
    <property type="match status" value="1"/>
</dbReference>
<evidence type="ECO:0000256" key="11">
    <source>
        <dbReference type="ARBA" id="ARBA00023012"/>
    </source>
</evidence>
<dbReference type="InterPro" id="IPR013727">
    <property type="entry name" value="2CSK_N"/>
</dbReference>
<evidence type="ECO:0000313" key="16">
    <source>
        <dbReference type="Proteomes" id="UP000248395"/>
    </source>
</evidence>
<evidence type="ECO:0000259" key="14">
    <source>
        <dbReference type="PROSITE" id="PS50885"/>
    </source>
</evidence>
<keyword evidence="8 15" id="KW-0418">Kinase</keyword>
<keyword evidence="5" id="KW-0808">Transferase</keyword>
<dbReference type="GO" id="GO:0000155">
    <property type="term" value="F:phosphorelay sensor kinase activity"/>
    <property type="evidence" value="ECO:0007669"/>
    <property type="project" value="InterPro"/>
</dbReference>
<keyword evidence="11" id="KW-0902">Two-component regulatory system</keyword>
<dbReference type="InterPro" id="IPR005467">
    <property type="entry name" value="His_kinase_dom"/>
</dbReference>
<keyword evidence="10" id="KW-1133">Transmembrane helix</keyword>
<evidence type="ECO:0000256" key="5">
    <source>
        <dbReference type="ARBA" id="ARBA00022679"/>
    </source>
</evidence>
<evidence type="ECO:0000256" key="3">
    <source>
        <dbReference type="ARBA" id="ARBA00012438"/>
    </source>
</evidence>
<keyword evidence="16" id="KW-1185">Reference proteome</keyword>
<keyword evidence="4" id="KW-0597">Phosphoprotein</keyword>
<proteinExistence type="predicted"/>
<dbReference type="PANTHER" id="PTHR45436:SF14">
    <property type="entry name" value="SENSOR PROTEIN QSEC"/>
    <property type="match status" value="1"/>
</dbReference>
<dbReference type="InterPro" id="IPR050428">
    <property type="entry name" value="TCS_sensor_his_kinase"/>
</dbReference>
<dbReference type="InterPro" id="IPR036890">
    <property type="entry name" value="HATPase_C_sf"/>
</dbReference>
<evidence type="ECO:0000256" key="9">
    <source>
        <dbReference type="ARBA" id="ARBA00022840"/>
    </source>
</evidence>
<dbReference type="PROSITE" id="PS50885">
    <property type="entry name" value="HAMP"/>
    <property type="match status" value="1"/>
</dbReference>
<dbReference type="Proteomes" id="UP000248395">
    <property type="component" value="Unassembled WGS sequence"/>
</dbReference>
<dbReference type="Pfam" id="PF08521">
    <property type="entry name" value="2CSK_N"/>
    <property type="match status" value="1"/>
</dbReference>
<dbReference type="OrthoDB" id="8583694at2"/>
<dbReference type="InterPro" id="IPR036097">
    <property type="entry name" value="HisK_dim/P_sf"/>
</dbReference>
<sequence>MRQRPTLQRRLAVLLLITVPLIWLVSTVVAAYAAHHEVDELYDTQLTLFARQLLSVNMGEHGEGELPVLPKTKKLIRGGDRGDTEDDDIGVAVWNEQGDLLLSDGKGRHFRFDAARRGFYTVSGQDDKDEWRLFYLPAPDGSRLVAVGQRQKLRHEVVRKVIQGQLLPWLLGLPVLLLLILWAVRQGLRPLQLLADNLARRSPLEHSPLPENVPGEVLPMVRALNALLARIAAAMEHERRFTADAAHELRTPLAALQVQAEVMALMPDEAGRQHALGQLQQGIGRATRLVEQLLALSRLDPLQGLPAAQPVDWAVVCRDAMADVSAAAAAKNMQLQLHWQDSAAQVLPLAGDATLLTLMLRNLLDNAVRYCPPGACIELQAAATGLLVRDNGPGIAPEWLARVHERFFRPPGQDMPGSGLGLSIVERIASLHGLRLQLANRPEGGLQVSLHVA</sequence>
<dbReference type="EC" id="2.7.13.3" evidence="3"/>
<evidence type="ECO:0000256" key="12">
    <source>
        <dbReference type="ARBA" id="ARBA00023136"/>
    </source>
</evidence>
<gene>
    <name evidence="15" type="ORF">DFR38_104218</name>
</gene>
<dbReference type="Gene3D" id="1.10.287.130">
    <property type="match status" value="1"/>
</dbReference>
<dbReference type="SMART" id="SM00387">
    <property type="entry name" value="HATPase_c"/>
    <property type="match status" value="1"/>
</dbReference>
<reference evidence="15 16" key="1">
    <citation type="submission" date="2018-05" db="EMBL/GenBank/DDBJ databases">
        <title>Genomic Encyclopedia of Type Strains, Phase IV (KMG-IV): sequencing the most valuable type-strain genomes for metagenomic binning, comparative biology and taxonomic classification.</title>
        <authorList>
            <person name="Goeker M."/>
        </authorList>
    </citation>
    <scope>NUCLEOTIDE SEQUENCE [LARGE SCALE GENOMIC DNA]</scope>
    <source>
        <strain evidence="15 16">DSM 25134</strain>
    </source>
</reference>
<dbReference type="Pfam" id="PF02518">
    <property type="entry name" value="HATPase_c"/>
    <property type="match status" value="1"/>
</dbReference>
<dbReference type="InterPro" id="IPR004358">
    <property type="entry name" value="Sig_transdc_His_kin-like_C"/>
</dbReference>
<feature type="domain" description="Histidine kinase" evidence="13">
    <location>
        <begin position="244"/>
        <end position="453"/>
    </location>
</feature>
<evidence type="ECO:0000256" key="6">
    <source>
        <dbReference type="ARBA" id="ARBA00022692"/>
    </source>
</evidence>
<dbReference type="SUPFAM" id="SSF47384">
    <property type="entry name" value="Homodimeric domain of signal transducing histidine kinase"/>
    <property type="match status" value="1"/>
</dbReference>
<keyword evidence="9" id="KW-0067">ATP-binding</keyword>
<evidence type="ECO:0000256" key="7">
    <source>
        <dbReference type="ARBA" id="ARBA00022741"/>
    </source>
</evidence>
<dbReference type="AlphaFoldDB" id="A0A318JNX5"/>
<dbReference type="Pfam" id="PF00512">
    <property type="entry name" value="HisKA"/>
    <property type="match status" value="1"/>
</dbReference>
<comment type="caution">
    <text evidence="15">The sequence shown here is derived from an EMBL/GenBank/DDBJ whole genome shotgun (WGS) entry which is preliminary data.</text>
</comment>
<keyword evidence="12" id="KW-0472">Membrane</keyword>
<dbReference type="PANTHER" id="PTHR45436">
    <property type="entry name" value="SENSOR HISTIDINE KINASE YKOH"/>
    <property type="match status" value="1"/>
</dbReference>
<evidence type="ECO:0000256" key="8">
    <source>
        <dbReference type="ARBA" id="ARBA00022777"/>
    </source>
</evidence>
<keyword evidence="7" id="KW-0547">Nucleotide-binding</keyword>
<evidence type="ECO:0000256" key="10">
    <source>
        <dbReference type="ARBA" id="ARBA00022989"/>
    </source>
</evidence>
<dbReference type="RefSeq" id="WP_110313150.1">
    <property type="nucleotide sequence ID" value="NZ_QJKC01000004.1"/>
</dbReference>
<dbReference type="InterPro" id="IPR003661">
    <property type="entry name" value="HisK_dim/P_dom"/>
</dbReference>
<dbReference type="PROSITE" id="PS50109">
    <property type="entry name" value="HIS_KIN"/>
    <property type="match status" value="1"/>
</dbReference>
<organism evidence="15 16">
    <name type="scientific">Aquitalea magnusonii</name>
    <dbReference type="NCBI Taxonomy" id="332411"/>
    <lineage>
        <taxon>Bacteria</taxon>
        <taxon>Pseudomonadati</taxon>
        <taxon>Pseudomonadota</taxon>
        <taxon>Betaproteobacteria</taxon>
        <taxon>Neisseriales</taxon>
        <taxon>Chromobacteriaceae</taxon>
        <taxon>Aquitalea</taxon>
    </lineage>
</organism>
<dbReference type="GO" id="GO:0005524">
    <property type="term" value="F:ATP binding"/>
    <property type="evidence" value="ECO:0007669"/>
    <property type="project" value="UniProtKB-KW"/>
</dbReference>
<dbReference type="GO" id="GO:0005886">
    <property type="term" value="C:plasma membrane"/>
    <property type="evidence" value="ECO:0007669"/>
    <property type="project" value="TreeGrafter"/>
</dbReference>
<name>A0A318JNX5_9NEIS</name>
<feature type="domain" description="HAMP" evidence="14">
    <location>
        <begin position="185"/>
        <end position="236"/>
    </location>
</feature>
<evidence type="ECO:0000256" key="4">
    <source>
        <dbReference type="ARBA" id="ARBA00022553"/>
    </source>
</evidence>
<keyword evidence="6" id="KW-0812">Transmembrane</keyword>
<dbReference type="Gene3D" id="3.30.565.10">
    <property type="entry name" value="Histidine kinase-like ATPase, C-terminal domain"/>
    <property type="match status" value="1"/>
</dbReference>
<protein>
    <recommendedName>
        <fullName evidence="3">histidine kinase</fullName>
        <ecNumber evidence="3">2.7.13.3</ecNumber>
    </recommendedName>
</protein>
<evidence type="ECO:0000313" key="15">
    <source>
        <dbReference type="EMBL" id="PXX49574.1"/>
    </source>
</evidence>
<evidence type="ECO:0000256" key="1">
    <source>
        <dbReference type="ARBA" id="ARBA00000085"/>
    </source>
</evidence>
<dbReference type="PRINTS" id="PR00344">
    <property type="entry name" value="BCTRLSENSOR"/>
</dbReference>
<dbReference type="InterPro" id="IPR003594">
    <property type="entry name" value="HATPase_dom"/>
</dbReference>
<evidence type="ECO:0000259" key="13">
    <source>
        <dbReference type="PROSITE" id="PS50109"/>
    </source>
</evidence>
<dbReference type="FunFam" id="1.10.287.130:FF:000035">
    <property type="entry name" value="Two-component sensor histidine kinase"/>
    <property type="match status" value="1"/>
</dbReference>
<dbReference type="SUPFAM" id="SSF55874">
    <property type="entry name" value="ATPase domain of HSP90 chaperone/DNA topoisomerase II/histidine kinase"/>
    <property type="match status" value="1"/>
</dbReference>
<evidence type="ECO:0000256" key="2">
    <source>
        <dbReference type="ARBA" id="ARBA00004141"/>
    </source>
</evidence>
<dbReference type="Gene3D" id="1.20.5.1040">
    <property type="entry name" value="Sensor protein qsec"/>
    <property type="match status" value="2"/>
</dbReference>
<comment type="subcellular location">
    <subcellularLocation>
        <location evidence="2">Membrane</location>
        <topology evidence="2">Multi-pass membrane protein</topology>
    </subcellularLocation>
</comment>
<dbReference type="EMBL" id="QJKC01000004">
    <property type="protein sequence ID" value="PXX49574.1"/>
    <property type="molecule type" value="Genomic_DNA"/>
</dbReference>
<dbReference type="InterPro" id="IPR003660">
    <property type="entry name" value="HAMP_dom"/>
</dbReference>
<comment type="catalytic activity">
    <reaction evidence="1">
        <text>ATP + protein L-histidine = ADP + protein N-phospho-L-histidine.</text>
        <dbReference type="EC" id="2.7.13.3"/>
    </reaction>
</comment>
<accession>A0A318JNX5</accession>
<dbReference type="CDD" id="cd00082">
    <property type="entry name" value="HisKA"/>
    <property type="match status" value="1"/>
</dbReference>